<dbReference type="AlphaFoldDB" id="A0A7S2J9S6"/>
<evidence type="ECO:0000313" key="2">
    <source>
        <dbReference type="EMBL" id="CAD9540704.1"/>
    </source>
</evidence>
<evidence type="ECO:0000256" key="1">
    <source>
        <dbReference type="SAM" id="MobiDB-lite"/>
    </source>
</evidence>
<feature type="region of interest" description="Disordered" evidence="1">
    <location>
        <begin position="86"/>
        <end position="111"/>
    </location>
</feature>
<organism evidence="2">
    <name type="scientific">Haptolina brevifila</name>
    <dbReference type="NCBI Taxonomy" id="156173"/>
    <lineage>
        <taxon>Eukaryota</taxon>
        <taxon>Haptista</taxon>
        <taxon>Haptophyta</taxon>
        <taxon>Prymnesiophyceae</taxon>
        <taxon>Prymnesiales</taxon>
        <taxon>Prymnesiaceae</taxon>
        <taxon>Haptolina</taxon>
    </lineage>
</organism>
<gene>
    <name evidence="2" type="ORF">CBRE1094_LOCUS41410</name>
</gene>
<proteinExistence type="predicted"/>
<feature type="compositionally biased region" description="Polar residues" evidence="1">
    <location>
        <begin position="161"/>
        <end position="176"/>
    </location>
</feature>
<name>A0A7S2J9S6_9EUKA</name>
<protein>
    <submittedName>
        <fullName evidence="2">Uncharacterized protein</fullName>
    </submittedName>
</protein>
<feature type="region of interest" description="Disordered" evidence="1">
    <location>
        <begin position="138"/>
        <end position="201"/>
    </location>
</feature>
<sequence>MWTPSASVWDDEASKPHNMLAVQMATTAKTLSAWQRVRPDATWKRYAREISRNLAHLSEPPPSPPPPHSLYSVRISPSRVYLAPIERSRSASPRSSEEVEAGTADAPDSPSFHLAFRKRFPTSEVYVPYKRALSDTTRSLPGPRLSSANAAVGPPVRHWRSSSQARLFTRQSTGRSRSPRAHLCSPSMPSLSTHFGSMAEL</sequence>
<reference evidence="2" key="1">
    <citation type="submission" date="2021-01" db="EMBL/GenBank/DDBJ databases">
        <authorList>
            <person name="Corre E."/>
            <person name="Pelletier E."/>
            <person name="Niang G."/>
            <person name="Scheremetjew M."/>
            <person name="Finn R."/>
            <person name="Kale V."/>
            <person name="Holt S."/>
            <person name="Cochrane G."/>
            <person name="Meng A."/>
            <person name="Brown T."/>
            <person name="Cohen L."/>
        </authorList>
    </citation>
    <scope>NUCLEOTIDE SEQUENCE</scope>
    <source>
        <strain evidence="2">UTEX LB 985</strain>
    </source>
</reference>
<dbReference type="EMBL" id="HBGU01075965">
    <property type="protein sequence ID" value="CAD9540704.1"/>
    <property type="molecule type" value="Transcribed_RNA"/>
</dbReference>
<accession>A0A7S2J9S6</accession>